<sequence>MQLNTSATTENAKKTVEALIQSKPYYGGASLTCLRQYPLQNYFVKCCLNEQMQKNVQLSFLSFFVWVFLSCKFEYFLYDVLYEFRSQEAISVRKDAKAVLKKPKISSFVAFLQQRLVGLCAVTIKKVYDTLTVLKKANYAQ</sequence>
<proteinExistence type="predicted"/>
<dbReference type="Proteomes" id="UP000827872">
    <property type="component" value="Linkage Group LG15"/>
</dbReference>
<gene>
    <name evidence="1" type="ORF">K3G42_003116</name>
</gene>
<keyword evidence="2" id="KW-1185">Reference proteome</keyword>
<dbReference type="EMBL" id="CM037628">
    <property type="protein sequence ID" value="KAH7996247.1"/>
    <property type="molecule type" value="Genomic_DNA"/>
</dbReference>
<evidence type="ECO:0000313" key="2">
    <source>
        <dbReference type="Proteomes" id="UP000827872"/>
    </source>
</evidence>
<evidence type="ECO:0000313" key="1">
    <source>
        <dbReference type="EMBL" id="KAH7996247.1"/>
    </source>
</evidence>
<accession>A0ACB8ETS2</accession>
<reference evidence="1" key="1">
    <citation type="submission" date="2021-08" db="EMBL/GenBank/DDBJ databases">
        <title>The first chromosome-level gecko genome reveals the dynamic sex chromosomes of Neotropical dwarf geckos (Sphaerodactylidae: Sphaerodactylus).</title>
        <authorList>
            <person name="Pinto B.J."/>
            <person name="Keating S.E."/>
            <person name="Gamble T."/>
        </authorList>
    </citation>
    <scope>NUCLEOTIDE SEQUENCE</scope>
    <source>
        <strain evidence="1">TG3544</strain>
    </source>
</reference>
<comment type="caution">
    <text evidence="1">The sequence shown here is derived from an EMBL/GenBank/DDBJ whole genome shotgun (WGS) entry which is preliminary data.</text>
</comment>
<protein>
    <submittedName>
        <fullName evidence="1">Uncharacterized protein</fullName>
    </submittedName>
</protein>
<name>A0ACB8ETS2_9SAUR</name>
<organism evidence="1 2">
    <name type="scientific">Sphaerodactylus townsendi</name>
    <dbReference type="NCBI Taxonomy" id="933632"/>
    <lineage>
        <taxon>Eukaryota</taxon>
        <taxon>Metazoa</taxon>
        <taxon>Chordata</taxon>
        <taxon>Craniata</taxon>
        <taxon>Vertebrata</taxon>
        <taxon>Euteleostomi</taxon>
        <taxon>Lepidosauria</taxon>
        <taxon>Squamata</taxon>
        <taxon>Bifurcata</taxon>
        <taxon>Gekkota</taxon>
        <taxon>Sphaerodactylidae</taxon>
        <taxon>Sphaerodactylus</taxon>
    </lineage>
</organism>